<gene>
    <name evidence="1" type="ORF">SAMN05444354_11813</name>
</gene>
<keyword evidence="2" id="KW-1185">Reference proteome</keyword>
<evidence type="ECO:0000313" key="2">
    <source>
        <dbReference type="Proteomes" id="UP000182719"/>
    </source>
</evidence>
<sequence>MRVSRRELVAASLVLACAPRSGHPVRPDARGDERASAYPDFVKAYIPALIPYLDDDLGLREQTAPGQLTAWLQDRNWERFSKAVLSIRDGRISMTCRSSVRLRPPASPFSG</sequence>
<organism evidence="1 2">
    <name type="scientific">Stigmatella aurantiaca</name>
    <dbReference type="NCBI Taxonomy" id="41"/>
    <lineage>
        <taxon>Bacteria</taxon>
        <taxon>Pseudomonadati</taxon>
        <taxon>Myxococcota</taxon>
        <taxon>Myxococcia</taxon>
        <taxon>Myxococcales</taxon>
        <taxon>Cystobacterineae</taxon>
        <taxon>Archangiaceae</taxon>
        <taxon>Stigmatella</taxon>
    </lineage>
</organism>
<dbReference type="AlphaFoldDB" id="A0A1H7Z0Z8"/>
<dbReference type="Proteomes" id="UP000182719">
    <property type="component" value="Unassembled WGS sequence"/>
</dbReference>
<name>A0A1H7Z0Z8_STIAU</name>
<accession>A0A1H7Z0Z8</accession>
<reference evidence="2" key="1">
    <citation type="submission" date="2016-10" db="EMBL/GenBank/DDBJ databases">
        <authorList>
            <person name="Varghese N."/>
            <person name="Submissions S."/>
        </authorList>
    </citation>
    <scope>NUCLEOTIDE SEQUENCE [LARGE SCALE GENOMIC DNA]</scope>
    <source>
        <strain evidence="2">DSM 17044</strain>
    </source>
</reference>
<evidence type="ECO:0000313" key="1">
    <source>
        <dbReference type="EMBL" id="SEM51674.1"/>
    </source>
</evidence>
<protein>
    <submittedName>
        <fullName evidence="1">Uncharacterized protein</fullName>
    </submittedName>
</protein>
<dbReference type="RefSeq" id="WP_177241489.1">
    <property type="nucleotide sequence ID" value="NZ_FOAP01000018.1"/>
</dbReference>
<proteinExistence type="predicted"/>
<dbReference type="EMBL" id="FOAP01000018">
    <property type="protein sequence ID" value="SEM51674.1"/>
    <property type="molecule type" value="Genomic_DNA"/>
</dbReference>